<keyword evidence="1" id="KW-0479">Metal-binding</keyword>
<dbReference type="Proteomes" id="UP000652074">
    <property type="component" value="Unassembled WGS sequence"/>
</dbReference>
<organism evidence="3 4">
    <name type="scientific">Aromatoleum petrolei</name>
    <dbReference type="NCBI Taxonomy" id="76116"/>
    <lineage>
        <taxon>Bacteria</taxon>
        <taxon>Pseudomonadati</taxon>
        <taxon>Pseudomonadota</taxon>
        <taxon>Betaproteobacteria</taxon>
        <taxon>Rhodocyclales</taxon>
        <taxon>Rhodocyclaceae</taxon>
        <taxon>Aromatoleum</taxon>
    </lineage>
</organism>
<dbReference type="InterPro" id="IPR051785">
    <property type="entry name" value="MMCE/EMCE_epimerase"/>
</dbReference>
<dbReference type="Pfam" id="PF13669">
    <property type="entry name" value="Glyoxalase_4"/>
    <property type="match status" value="1"/>
</dbReference>
<sequence>MNAPAPHPVPTVDRRLAALGPVMQLAFVPADFDAALRFWTETMGAGPFYLMEHIKAENMRYLGQPADIDFSAAMGYWGDMQIELIQQHNATPSIFTTWRDQGLQGLHHVCIAVDDMAEARRVCAAVGATVLQEAQFRGGSAEVVYVDTHGGPGSIVELWKGDDAGRTFFAGLREAARNWDGRDPIRRRG</sequence>
<evidence type="ECO:0000313" key="4">
    <source>
        <dbReference type="Proteomes" id="UP000652074"/>
    </source>
</evidence>
<dbReference type="Gene3D" id="3.10.180.10">
    <property type="entry name" value="2,3-Dihydroxybiphenyl 1,2-Dioxygenase, domain 1"/>
    <property type="match status" value="1"/>
</dbReference>
<comment type="caution">
    <text evidence="3">The sequence shown here is derived from an EMBL/GenBank/DDBJ whole genome shotgun (WGS) entry which is preliminary data.</text>
</comment>
<feature type="domain" description="VOC" evidence="2">
    <location>
        <begin position="21"/>
        <end position="161"/>
    </location>
</feature>
<reference evidence="3 4" key="1">
    <citation type="submission" date="2019-12" db="EMBL/GenBank/DDBJ databases">
        <title>Comparative genomics gives insights into the taxonomy of the Azoarcus-Aromatoleum group and reveals separate origins of nif in the plant-associated Azoarcus and non-plant-associated Aromatoleum sub-groups.</title>
        <authorList>
            <person name="Lafos M."/>
            <person name="Maluk M."/>
            <person name="Batista M."/>
            <person name="Junghare M."/>
            <person name="Carmona M."/>
            <person name="Faoro H."/>
            <person name="Cruz L.M."/>
            <person name="Battistoni F."/>
            <person name="De Souza E."/>
            <person name="Pedrosa F."/>
            <person name="Chen W.-M."/>
            <person name="Poole P.S."/>
            <person name="Dixon R.A."/>
            <person name="James E.K."/>
        </authorList>
    </citation>
    <scope>NUCLEOTIDE SEQUENCE [LARGE SCALE GENOMIC DNA]</scope>
    <source>
        <strain evidence="3 4">ToN1</strain>
    </source>
</reference>
<evidence type="ECO:0000259" key="2">
    <source>
        <dbReference type="PROSITE" id="PS51819"/>
    </source>
</evidence>
<protein>
    <recommendedName>
        <fullName evidence="2">VOC domain-containing protein</fullName>
    </recommendedName>
</protein>
<dbReference type="RefSeq" id="WP_169207083.1">
    <property type="nucleotide sequence ID" value="NZ_CP059560.1"/>
</dbReference>
<gene>
    <name evidence="3" type="ORF">GPA26_14690</name>
</gene>
<dbReference type="InterPro" id="IPR037523">
    <property type="entry name" value="VOC_core"/>
</dbReference>
<keyword evidence="4" id="KW-1185">Reference proteome</keyword>
<dbReference type="PROSITE" id="PS51819">
    <property type="entry name" value="VOC"/>
    <property type="match status" value="1"/>
</dbReference>
<evidence type="ECO:0000313" key="3">
    <source>
        <dbReference type="EMBL" id="NMF89718.1"/>
    </source>
</evidence>
<dbReference type="SUPFAM" id="SSF54593">
    <property type="entry name" value="Glyoxalase/Bleomycin resistance protein/Dihydroxybiphenyl dioxygenase"/>
    <property type="match status" value="1"/>
</dbReference>
<evidence type="ECO:0000256" key="1">
    <source>
        <dbReference type="ARBA" id="ARBA00022723"/>
    </source>
</evidence>
<proteinExistence type="predicted"/>
<name>A0ABX1MPK8_9RHOO</name>
<dbReference type="InterPro" id="IPR029068">
    <property type="entry name" value="Glyas_Bleomycin-R_OHBP_Dase"/>
</dbReference>
<accession>A0ABX1MPK8</accession>
<dbReference type="PANTHER" id="PTHR43048">
    <property type="entry name" value="METHYLMALONYL-COA EPIMERASE"/>
    <property type="match status" value="1"/>
</dbReference>
<dbReference type="PANTHER" id="PTHR43048:SF3">
    <property type="entry name" value="METHYLMALONYL-COA EPIMERASE, MITOCHONDRIAL"/>
    <property type="match status" value="1"/>
</dbReference>
<dbReference type="EMBL" id="WTVR01000028">
    <property type="protein sequence ID" value="NMF89718.1"/>
    <property type="molecule type" value="Genomic_DNA"/>
</dbReference>